<dbReference type="GO" id="GO:0005737">
    <property type="term" value="C:cytoplasm"/>
    <property type="evidence" value="ECO:0007669"/>
    <property type="project" value="TreeGrafter"/>
</dbReference>
<keyword evidence="17" id="KW-1185">Reference proteome</keyword>
<evidence type="ECO:0000256" key="8">
    <source>
        <dbReference type="ARBA" id="ARBA00022833"/>
    </source>
</evidence>
<keyword evidence="6 12" id="KW-0479">Metal-binding</keyword>
<comment type="catalytic activity">
    <reaction evidence="12">
        <text>ssDNA + n NTP = ssDNA/pppN(pN)n-1 hybrid + (n-1) diphosphate.</text>
        <dbReference type="EC" id="2.7.7.101"/>
    </reaction>
</comment>
<dbReference type="InterPro" id="IPR006171">
    <property type="entry name" value="TOPRIM_dom"/>
</dbReference>
<evidence type="ECO:0000256" key="5">
    <source>
        <dbReference type="ARBA" id="ARBA00022705"/>
    </source>
</evidence>
<evidence type="ECO:0000256" key="11">
    <source>
        <dbReference type="ARBA" id="ARBA00023163"/>
    </source>
</evidence>
<dbReference type="AlphaFoldDB" id="A0A286RDN1"/>
<comment type="cofactor">
    <cofactor evidence="12 13 14">
        <name>Zn(2+)</name>
        <dbReference type="ChEBI" id="CHEBI:29105"/>
    </cofactor>
    <text evidence="12 13 14">Binds 1 zinc ion per monomer.</text>
</comment>
<evidence type="ECO:0000256" key="1">
    <source>
        <dbReference type="ARBA" id="ARBA00022478"/>
    </source>
</evidence>
<evidence type="ECO:0000256" key="6">
    <source>
        <dbReference type="ARBA" id="ARBA00022723"/>
    </source>
</evidence>
<dbReference type="Gene3D" id="3.90.580.10">
    <property type="entry name" value="Zinc finger, CHC2-type domain"/>
    <property type="match status" value="1"/>
</dbReference>
<keyword evidence="7 12" id="KW-0863">Zinc-finger</keyword>
<evidence type="ECO:0000256" key="14">
    <source>
        <dbReference type="PIRSR" id="PIRSR002811-1"/>
    </source>
</evidence>
<dbReference type="GO" id="GO:0000428">
    <property type="term" value="C:DNA-directed RNA polymerase complex"/>
    <property type="evidence" value="ECO:0007669"/>
    <property type="project" value="UniProtKB-KW"/>
</dbReference>
<dbReference type="GO" id="GO:0006269">
    <property type="term" value="P:DNA replication, synthesis of primer"/>
    <property type="evidence" value="ECO:0007669"/>
    <property type="project" value="UniProtKB-UniRule"/>
</dbReference>
<dbReference type="EC" id="2.7.7.101" evidence="12"/>
<evidence type="ECO:0000256" key="10">
    <source>
        <dbReference type="ARBA" id="ARBA00023125"/>
    </source>
</evidence>
<evidence type="ECO:0000256" key="4">
    <source>
        <dbReference type="ARBA" id="ARBA00022695"/>
    </source>
</evidence>
<evidence type="ECO:0000256" key="13">
    <source>
        <dbReference type="PIRNR" id="PIRNR002811"/>
    </source>
</evidence>
<comment type="domain">
    <text evidence="12">Contains an N-terminal zinc-binding domain, a central core domain that contains the primase activity, and a C-terminal DnaB-binding domain.</text>
</comment>
<dbReference type="KEGG" id="ttf:THTE_1464"/>
<dbReference type="Gene3D" id="3.90.980.10">
    <property type="entry name" value="DNA primase, catalytic core, N-terminal domain"/>
    <property type="match status" value="1"/>
</dbReference>
<keyword evidence="11 12" id="KW-0804">Transcription</keyword>
<evidence type="ECO:0000256" key="9">
    <source>
        <dbReference type="ARBA" id="ARBA00022842"/>
    </source>
</evidence>
<name>A0A286RDN1_9BACT</name>
<dbReference type="Pfam" id="PF08275">
    <property type="entry name" value="DNAG_N"/>
    <property type="match status" value="1"/>
</dbReference>
<evidence type="ECO:0000256" key="3">
    <source>
        <dbReference type="ARBA" id="ARBA00022679"/>
    </source>
</evidence>
<dbReference type="InterPro" id="IPR034151">
    <property type="entry name" value="TOPRIM_DnaG_bac"/>
</dbReference>
<dbReference type="SMART" id="SM00493">
    <property type="entry name" value="TOPRIM"/>
    <property type="match status" value="1"/>
</dbReference>
<dbReference type="InterPro" id="IPR013264">
    <property type="entry name" value="DNAG_N"/>
</dbReference>
<evidence type="ECO:0000256" key="12">
    <source>
        <dbReference type="HAMAP-Rule" id="MF_00974"/>
    </source>
</evidence>
<dbReference type="InterPro" id="IPR050219">
    <property type="entry name" value="DnaG_primase"/>
</dbReference>
<dbReference type="PANTHER" id="PTHR30313">
    <property type="entry name" value="DNA PRIMASE"/>
    <property type="match status" value="1"/>
</dbReference>
<comment type="similarity">
    <text evidence="12 13">Belongs to the DnaG primase family.</text>
</comment>
<evidence type="ECO:0000259" key="15">
    <source>
        <dbReference type="PROSITE" id="PS50880"/>
    </source>
</evidence>
<dbReference type="InterPro" id="IPR016136">
    <property type="entry name" value="DNA_helicase_N/primase_C"/>
</dbReference>
<dbReference type="SUPFAM" id="SSF56731">
    <property type="entry name" value="DNA primase core"/>
    <property type="match status" value="1"/>
</dbReference>
<dbReference type="GO" id="GO:0003677">
    <property type="term" value="F:DNA binding"/>
    <property type="evidence" value="ECO:0007669"/>
    <property type="project" value="UniProtKB-KW"/>
</dbReference>
<evidence type="ECO:0000313" key="17">
    <source>
        <dbReference type="Proteomes" id="UP000215086"/>
    </source>
</evidence>
<gene>
    <name evidence="12" type="primary">dnaG</name>
    <name evidence="16" type="ORF">THTE_1464</name>
</gene>
<keyword evidence="2 12" id="KW-0639">Primosome</keyword>
<evidence type="ECO:0000256" key="7">
    <source>
        <dbReference type="ARBA" id="ARBA00022771"/>
    </source>
</evidence>
<dbReference type="CDD" id="cd03364">
    <property type="entry name" value="TOPRIM_DnaG_primases"/>
    <property type="match status" value="1"/>
</dbReference>
<dbReference type="SMART" id="SM00400">
    <property type="entry name" value="ZnF_CHCC"/>
    <property type="match status" value="1"/>
</dbReference>
<keyword evidence="10 12" id="KW-0238">DNA-binding</keyword>
<dbReference type="PANTHER" id="PTHR30313:SF2">
    <property type="entry name" value="DNA PRIMASE"/>
    <property type="match status" value="1"/>
</dbReference>
<dbReference type="GO" id="GO:0003899">
    <property type="term" value="F:DNA-directed RNA polymerase activity"/>
    <property type="evidence" value="ECO:0007669"/>
    <property type="project" value="UniProtKB-UniRule"/>
</dbReference>
<keyword evidence="1 12" id="KW-0240">DNA-directed RNA polymerase</keyword>
<dbReference type="Gene3D" id="3.40.1360.10">
    <property type="match status" value="1"/>
</dbReference>
<dbReference type="EMBL" id="CP018477">
    <property type="protein sequence ID" value="ASV74066.1"/>
    <property type="molecule type" value="Genomic_DNA"/>
</dbReference>
<dbReference type="InterPro" id="IPR037068">
    <property type="entry name" value="DNA_primase_core_N_sf"/>
</dbReference>
<reference evidence="16 17" key="1">
    <citation type="journal article" name="Front. Microbiol.">
        <title>Sugar Metabolism of the First Thermophilic Planctomycete Thermogutta terrifontis: Comparative Genomic and Transcriptomic Approaches.</title>
        <authorList>
            <person name="Elcheninov A.G."/>
            <person name="Menzel P."/>
            <person name="Gudbergsdottir S.R."/>
            <person name="Slesarev A.I."/>
            <person name="Kadnikov V.V."/>
            <person name="Krogh A."/>
            <person name="Bonch-Osmolovskaya E.A."/>
            <person name="Peng X."/>
            <person name="Kublanov I.V."/>
        </authorList>
    </citation>
    <scope>NUCLEOTIDE SEQUENCE [LARGE SCALE GENOMIC DNA]</scope>
    <source>
        <strain evidence="16 17">R1</strain>
    </source>
</reference>
<keyword evidence="9" id="KW-0460">Magnesium</keyword>
<dbReference type="Gene3D" id="1.10.860.10">
    <property type="entry name" value="DNAb Helicase, Chain A"/>
    <property type="match status" value="1"/>
</dbReference>
<feature type="domain" description="Toprim" evidence="15">
    <location>
        <begin position="296"/>
        <end position="375"/>
    </location>
</feature>
<dbReference type="FunFam" id="3.90.580.10:FF:000001">
    <property type="entry name" value="DNA primase"/>
    <property type="match status" value="1"/>
</dbReference>
<dbReference type="InterPro" id="IPR030846">
    <property type="entry name" value="DnaG_bac"/>
</dbReference>
<evidence type="ECO:0000256" key="2">
    <source>
        <dbReference type="ARBA" id="ARBA00022515"/>
    </source>
</evidence>
<dbReference type="Pfam" id="PF01807">
    <property type="entry name" value="Zn_ribbon_DnaG"/>
    <property type="match status" value="1"/>
</dbReference>
<dbReference type="HAMAP" id="MF_00974">
    <property type="entry name" value="DNA_primase_DnaG"/>
    <property type="match status" value="1"/>
</dbReference>
<sequence length="644" mass="72951">MSTWKKGSRRMEGLAILLPPGTEVTAWHTWERISTMPLSPYSDVKEQIRQAIDIVDLVERYIPLRRQGRGFVGLCPWHDDHHPSLQVNPERQCFRCFVCDIGGDIFSFVMRIENVEFPEALAMLAEMAGIPLPRTGGKPSATDRKQELFRVMAWAEQQYHACLLESSEAATARQYLRERGISEESIRKFRLGFSPLQPDWILRRARRDQIDPKLLVTVGILTSAQTRDWIDRFRGRVLFSIRDVQGRAVGFGGRVLPQMADTTPAKYVNSPETPLFAKSRLLYGLDLAREAFRRTRTALVMEGYTDVIMAHQHGFSNAVAVLGTALADSHLRLLQRYVDRVVLVLDGDEAGRRRAAQVLELFVARQIDLQVLTLPDDLDPCDYLLRYGAAGFQEALDERTVDALDHAFAAATYGVDLENDVAGVSRATDQLLSVIAKAPARLGEHSAQQQAREWKILSRLALLTRIDEGVLRRRLEELRRGQTRPRVVPAVPSRPTLDGWHRTFLEFLVAVPEGIRRLREHFSVNDLTSPFARQIYQAALDLLEMGQPVDFEHLMLALDDAALHNVLVDVEQTAREKKVSEQNPDELLDGLLRSHTARIAQLQASQLAHALRKGGLAPEEELDLLKRIMDQQKNRQKWSEPTEG</sequence>
<protein>
    <recommendedName>
        <fullName evidence="12 13">DNA primase</fullName>
        <ecNumber evidence="12">2.7.7.101</ecNumber>
    </recommendedName>
</protein>
<proteinExistence type="inferred from homology"/>
<keyword evidence="4 12" id="KW-0548">Nucleotidyltransferase</keyword>
<dbReference type="InterPro" id="IPR002694">
    <property type="entry name" value="Znf_CHC2"/>
</dbReference>
<organism evidence="16 17">
    <name type="scientific">Thermogutta terrifontis</name>
    <dbReference type="NCBI Taxonomy" id="1331910"/>
    <lineage>
        <taxon>Bacteria</taxon>
        <taxon>Pseudomonadati</taxon>
        <taxon>Planctomycetota</taxon>
        <taxon>Planctomycetia</taxon>
        <taxon>Pirellulales</taxon>
        <taxon>Thermoguttaceae</taxon>
        <taxon>Thermogutta</taxon>
    </lineage>
</organism>
<dbReference type="GO" id="GO:1990077">
    <property type="term" value="C:primosome complex"/>
    <property type="evidence" value="ECO:0007669"/>
    <property type="project" value="UniProtKB-KW"/>
</dbReference>
<dbReference type="PIRSF" id="PIRSF002811">
    <property type="entry name" value="DnaG"/>
    <property type="match status" value="1"/>
</dbReference>
<accession>A0A286RDN1</accession>
<keyword evidence="8 12" id="KW-0862">Zinc</keyword>
<comment type="function">
    <text evidence="12 13">RNA polymerase that catalyzes the synthesis of short RNA molecules used as primers for DNA polymerase during DNA replication.</text>
</comment>
<dbReference type="Pfam" id="PF13155">
    <property type="entry name" value="Toprim_2"/>
    <property type="match status" value="1"/>
</dbReference>
<evidence type="ECO:0000313" key="16">
    <source>
        <dbReference type="EMBL" id="ASV74066.1"/>
    </source>
</evidence>
<dbReference type="GO" id="GO:0008270">
    <property type="term" value="F:zinc ion binding"/>
    <property type="evidence" value="ECO:0007669"/>
    <property type="project" value="UniProtKB-UniRule"/>
</dbReference>
<comment type="subunit">
    <text evidence="12">Monomer. Interacts with DnaB.</text>
</comment>
<keyword evidence="5 12" id="KW-0235">DNA replication</keyword>
<dbReference type="Proteomes" id="UP000215086">
    <property type="component" value="Chromosome"/>
</dbReference>
<keyword evidence="3 12" id="KW-0808">Transferase</keyword>
<feature type="zinc finger region" description="CHC2-type" evidence="12 14">
    <location>
        <begin position="75"/>
        <end position="99"/>
    </location>
</feature>
<dbReference type="InterPro" id="IPR006295">
    <property type="entry name" value="DNA_primase_DnaG"/>
</dbReference>
<dbReference type="InterPro" id="IPR036977">
    <property type="entry name" value="DNA_primase_Znf_CHC2"/>
</dbReference>
<dbReference type="PROSITE" id="PS50880">
    <property type="entry name" value="TOPRIM"/>
    <property type="match status" value="1"/>
</dbReference>
<dbReference type="SUPFAM" id="SSF57783">
    <property type="entry name" value="Zinc beta-ribbon"/>
    <property type="match status" value="1"/>
</dbReference>
<dbReference type="NCBIfam" id="TIGR01391">
    <property type="entry name" value="dnaG"/>
    <property type="match status" value="1"/>
</dbReference>